<protein>
    <submittedName>
        <fullName evidence="2">Uncharacterized protein</fullName>
    </submittedName>
</protein>
<evidence type="ECO:0000313" key="2">
    <source>
        <dbReference type="EMBL" id="CAL8140739.1"/>
    </source>
</evidence>
<dbReference type="EMBL" id="CAXLJM020000141">
    <property type="protein sequence ID" value="CAL8140739.1"/>
    <property type="molecule type" value="Genomic_DNA"/>
</dbReference>
<proteinExistence type="predicted"/>
<evidence type="ECO:0000256" key="1">
    <source>
        <dbReference type="SAM" id="MobiDB-lite"/>
    </source>
</evidence>
<organism evidence="2 3">
    <name type="scientific">Orchesella dallaii</name>
    <dbReference type="NCBI Taxonomy" id="48710"/>
    <lineage>
        <taxon>Eukaryota</taxon>
        <taxon>Metazoa</taxon>
        <taxon>Ecdysozoa</taxon>
        <taxon>Arthropoda</taxon>
        <taxon>Hexapoda</taxon>
        <taxon>Collembola</taxon>
        <taxon>Entomobryomorpha</taxon>
        <taxon>Entomobryoidea</taxon>
        <taxon>Orchesellidae</taxon>
        <taxon>Orchesellinae</taxon>
        <taxon>Orchesella</taxon>
    </lineage>
</organism>
<dbReference type="Proteomes" id="UP001642540">
    <property type="component" value="Unassembled WGS sequence"/>
</dbReference>
<evidence type="ECO:0000313" key="3">
    <source>
        <dbReference type="Proteomes" id="UP001642540"/>
    </source>
</evidence>
<accession>A0ABP1S199</accession>
<gene>
    <name evidence="2" type="ORF">ODALV1_LOCUS28395</name>
</gene>
<feature type="region of interest" description="Disordered" evidence="1">
    <location>
        <begin position="126"/>
        <end position="174"/>
    </location>
</feature>
<keyword evidence="3" id="KW-1185">Reference proteome</keyword>
<name>A0ABP1S199_9HEXA</name>
<comment type="caution">
    <text evidence="2">The sequence shown here is derived from an EMBL/GenBank/DDBJ whole genome shotgun (WGS) entry which is preliminary data.</text>
</comment>
<reference evidence="2 3" key="1">
    <citation type="submission" date="2024-08" db="EMBL/GenBank/DDBJ databases">
        <authorList>
            <person name="Cucini C."/>
            <person name="Frati F."/>
        </authorList>
    </citation>
    <scope>NUCLEOTIDE SEQUENCE [LARGE SCALE GENOMIC DNA]</scope>
</reference>
<sequence length="174" mass="19866">MAFRRVLSETKLEGSEPKTADNYYKEISCAIKHAANESKMVKTFSPLNERSEKNQPWYDRHCRASKRAVQTSLRTCKRSRFESEYLKTYLRKKDEYQKIIEEKRHEYHIVLAGLICVGSSAITGGRPSKPEEAENYFGSPSIFSEVESSDNSPSKSENNEAWGGRPSKSENSEA</sequence>